<sequence>MDKNDILNRHDDFNLSAYVNFMALKQAALKEQGTKVPEFITKSN</sequence>
<dbReference type="OrthoDB" id="5595109at2759"/>
<dbReference type="EMBL" id="CAJJDO010000088">
    <property type="protein sequence ID" value="CAD8187042.1"/>
    <property type="molecule type" value="Genomic_DNA"/>
</dbReference>
<reference evidence="1" key="1">
    <citation type="submission" date="2021-01" db="EMBL/GenBank/DDBJ databases">
        <authorList>
            <consortium name="Genoscope - CEA"/>
            <person name="William W."/>
        </authorList>
    </citation>
    <scope>NUCLEOTIDE SEQUENCE</scope>
</reference>
<keyword evidence="2" id="KW-1185">Reference proteome</keyword>
<evidence type="ECO:0000313" key="1">
    <source>
        <dbReference type="EMBL" id="CAD8187042.1"/>
    </source>
</evidence>
<dbReference type="AlphaFoldDB" id="A0A8S1WEG6"/>
<proteinExistence type="predicted"/>
<name>A0A8S1WEG6_9CILI</name>
<organism evidence="1 2">
    <name type="scientific">Paramecium pentaurelia</name>
    <dbReference type="NCBI Taxonomy" id="43138"/>
    <lineage>
        <taxon>Eukaryota</taxon>
        <taxon>Sar</taxon>
        <taxon>Alveolata</taxon>
        <taxon>Ciliophora</taxon>
        <taxon>Intramacronucleata</taxon>
        <taxon>Oligohymenophorea</taxon>
        <taxon>Peniculida</taxon>
        <taxon>Parameciidae</taxon>
        <taxon>Paramecium</taxon>
    </lineage>
</organism>
<dbReference type="Proteomes" id="UP000689195">
    <property type="component" value="Unassembled WGS sequence"/>
</dbReference>
<gene>
    <name evidence="1" type="ORF">PPENT_87.1.T0880118</name>
</gene>
<evidence type="ECO:0000313" key="2">
    <source>
        <dbReference type="Proteomes" id="UP000689195"/>
    </source>
</evidence>
<accession>A0A8S1WEG6</accession>
<comment type="caution">
    <text evidence="1">The sequence shown here is derived from an EMBL/GenBank/DDBJ whole genome shotgun (WGS) entry which is preliminary data.</text>
</comment>
<protein>
    <submittedName>
        <fullName evidence="1">Uncharacterized protein</fullName>
    </submittedName>
</protein>